<sequence length="84" mass="9328">MSAEKRNEEAELLEELEHAARLQTYSHANSRNLIDTPRPVGSIFAPHFYDLHVLFNKAAGARSGMFCAQALYFGAKGPKSNYAT</sequence>
<reference evidence="1" key="1">
    <citation type="submission" date="2016-04" db="EMBL/GenBank/DDBJ databases">
        <authorList>
            <person name="Nguyen H.D."/>
            <person name="Kesanakurti P."/>
            <person name="Cullis J."/>
            <person name="Levesque C.A."/>
            <person name="Hambleton S."/>
        </authorList>
    </citation>
    <scope>NUCLEOTIDE SEQUENCE</scope>
    <source>
        <strain evidence="1">DAOMC 238032</strain>
    </source>
</reference>
<protein>
    <submittedName>
        <fullName evidence="1">Uncharacterized protein</fullName>
    </submittedName>
</protein>
<dbReference type="Proteomes" id="UP000077671">
    <property type="component" value="Unassembled WGS sequence"/>
</dbReference>
<organism evidence="1 2">
    <name type="scientific">Tilletia caries</name>
    <name type="common">wheat bunt fungus</name>
    <dbReference type="NCBI Taxonomy" id="13290"/>
    <lineage>
        <taxon>Eukaryota</taxon>
        <taxon>Fungi</taxon>
        <taxon>Dikarya</taxon>
        <taxon>Basidiomycota</taxon>
        <taxon>Ustilaginomycotina</taxon>
        <taxon>Exobasidiomycetes</taxon>
        <taxon>Tilletiales</taxon>
        <taxon>Tilletiaceae</taxon>
        <taxon>Tilletia</taxon>
    </lineage>
</organism>
<gene>
    <name evidence="1" type="ORF">A4X03_0g7883</name>
</gene>
<dbReference type="EMBL" id="LWDD02002071">
    <property type="protein sequence ID" value="KAE8243057.1"/>
    <property type="molecule type" value="Genomic_DNA"/>
</dbReference>
<accession>A0A8T8SM03</accession>
<evidence type="ECO:0000313" key="2">
    <source>
        <dbReference type="Proteomes" id="UP000077671"/>
    </source>
</evidence>
<dbReference type="AlphaFoldDB" id="A0A8T8SM03"/>
<name>A0A8T8SM03_9BASI</name>
<evidence type="ECO:0000313" key="1">
    <source>
        <dbReference type="EMBL" id="KAE8243057.1"/>
    </source>
</evidence>
<proteinExistence type="predicted"/>
<comment type="caution">
    <text evidence="1">The sequence shown here is derived from an EMBL/GenBank/DDBJ whole genome shotgun (WGS) entry which is preliminary data.</text>
</comment>
<reference evidence="1" key="2">
    <citation type="journal article" date="2019" name="IMA Fungus">
        <title>Genome sequencing and comparison of five Tilletia species to identify candidate genes for the detection of regulated species infecting wheat.</title>
        <authorList>
            <person name="Nguyen H.D.T."/>
            <person name="Sultana T."/>
            <person name="Kesanakurti P."/>
            <person name="Hambleton S."/>
        </authorList>
    </citation>
    <scope>NUCLEOTIDE SEQUENCE</scope>
    <source>
        <strain evidence="1">DAOMC 238032</strain>
    </source>
</reference>